<proteinExistence type="predicted"/>
<name>A0ABV3BD89_9ACTN</name>
<dbReference type="Proteomes" id="UP001551189">
    <property type="component" value="Unassembled WGS sequence"/>
</dbReference>
<reference evidence="1 2" key="1">
    <citation type="submission" date="2024-06" db="EMBL/GenBank/DDBJ databases">
        <title>The Natural Products Discovery Center: Release of the First 8490 Sequenced Strains for Exploring Actinobacteria Biosynthetic Diversity.</title>
        <authorList>
            <person name="Kalkreuter E."/>
            <person name="Kautsar S.A."/>
            <person name="Yang D."/>
            <person name="Bader C.D."/>
            <person name="Teijaro C.N."/>
            <person name="Fluegel L."/>
            <person name="Davis C.M."/>
            <person name="Simpson J.R."/>
            <person name="Lauterbach L."/>
            <person name="Steele A.D."/>
            <person name="Gui C."/>
            <person name="Meng S."/>
            <person name="Li G."/>
            <person name="Viehrig K."/>
            <person name="Ye F."/>
            <person name="Su P."/>
            <person name="Kiefer A.F."/>
            <person name="Nichols A."/>
            <person name="Cepeda A.J."/>
            <person name="Yan W."/>
            <person name="Fan B."/>
            <person name="Jiang Y."/>
            <person name="Adhikari A."/>
            <person name="Zheng C.-J."/>
            <person name="Schuster L."/>
            <person name="Cowan T.M."/>
            <person name="Smanski M.J."/>
            <person name="Chevrette M.G."/>
            <person name="De Carvalho L.P.S."/>
            <person name="Shen B."/>
        </authorList>
    </citation>
    <scope>NUCLEOTIDE SEQUENCE [LARGE SCALE GENOMIC DNA]</scope>
    <source>
        <strain evidence="1 2">NPDC046851</strain>
    </source>
</reference>
<organism evidence="1 2">
    <name type="scientific">Streptomyces neyagawaensis</name>
    <dbReference type="NCBI Taxonomy" id="42238"/>
    <lineage>
        <taxon>Bacteria</taxon>
        <taxon>Bacillati</taxon>
        <taxon>Actinomycetota</taxon>
        <taxon>Actinomycetes</taxon>
        <taxon>Kitasatosporales</taxon>
        <taxon>Streptomycetaceae</taxon>
        <taxon>Streptomyces</taxon>
    </lineage>
</organism>
<comment type="caution">
    <text evidence="1">The sequence shown here is derived from an EMBL/GenBank/DDBJ whole genome shotgun (WGS) entry which is preliminary data.</text>
</comment>
<evidence type="ECO:0000313" key="2">
    <source>
        <dbReference type="Proteomes" id="UP001551189"/>
    </source>
</evidence>
<gene>
    <name evidence="1" type="ORF">ABZ931_41790</name>
</gene>
<protein>
    <submittedName>
        <fullName evidence="1">Uncharacterized protein</fullName>
    </submittedName>
</protein>
<accession>A0ABV3BD89</accession>
<keyword evidence="2" id="KW-1185">Reference proteome</keyword>
<sequence length="69" mass="7401">MPDRPGDLAPRVERVGGAVLQGRPVQQPRLLGDRGVVPRMESPMRSTRVRSSARLVITAATCGIRAIPA</sequence>
<dbReference type="EMBL" id="JBEYXT010000598">
    <property type="protein sequence ID" value="MEU6807423.1"/>
    <property type="molecule type" value="Genomic_DNA"/>
</dbReference>
<evidence type="ECO:0000313" key="1">
    <source>
        <dbReference type="EMBL" id="MEU6807423.1"/>
    </source>
</evidence>
<feature type="non-terminal residue" evidence="1">
    <location>
        <position position="69"/>
    </location>
</feature>